<organism evidence="1 2">
    <name type="scientific">Mythimna loreyi</name>
    <dbReference type="NCBI Taxonomy" id="667449"/>
    <lineage>
        <taxon>Eukaryota</taxon>
        <taxon>Metazoa</taxon>
        <taxon>Ecdysozoa</taxon>
        <taxon>Arthropoda</taxon>
        <taxon>Hexapoda</taxon>
        <taxon>Insecta</taxon>
        <taxon>Pterygota</taxon>
        <taxon>Neoptera</taxon>
        <taxon>Endopterygota</taxon>
        <taxon>Lepidoptera</taxon>
        <taxon>Glossata</taxon>
        <taxon>Ditrysia</taxon>
        <taxon>Noctuoidea</taxon>
        <taxon>Noctuidae</taxon>
        <taxon>Noctuinae</taxon>
        <taxon>Hadenini</taxon>
        <taxon>Mythimna</taxon>
    </lineage>
</organism>
<reference evidence="1" key="1">
    <citation type="submission" date="2023-03" db="EMBL/GenBank/DDBJ databases">
        <title>Chromosome-level genomes of two armyworms, Mythimna separata and Mythimna loreyi, provide insights into the biosynthesis and reception of sex pheromones.</title>
        <authorList>
            <person name="Zhao H."/>
        </authorList>
    </citation>
    <scope>NUCLEOTIDE SEQUENCE</scope>
    <source>
        <strain evidence="1">BeijingLab</strain>
    </source>
</reference>
<evidence type="ECO:0000313" key="1">
    <source>
        <dbReference type="EMBL" id="KAJ8733482.1"/>
    </source>
</evidence>
<proteinExistence type="predicted"/>
<sequence>MDHNNIIECGGFYFIHNFDSGNLGHVERVPTELIAPAVNVKTSVTEIPDYEFNLWTRPDCAGTEFENGNRTWFYFGVQASEAGILVRLNLINLNKQGKMYNQGMAPVTRTLPGKPQWERIRDRPVHSTDDNTFTLSFKYRTPENLKATTFFAFTYPFSFAELQIALNSIDLKMLPLPPPQSPDDIYYTRECLIYSLEGRRVDLLTITSHHGITTEREERLRNLFPDNQERPFKFNNKKVIFISARVHPGETPSSFVFNGFLNLLLTRNDPIAIQLRRLYVFKMVPFLNPDGVARGHYRTDTRGVNLNRVYLNPSIHLHPTVYASRALIRYYHYGCEKEDVIDDSKSLTSRSIQNISESAELLDMKSKKKGVNERGYKGGDYYKRDKTGKPIASNKSSTTIKAPSTSSENSKNFKTLTGEAAHLAEQVYDMKLHEQPSQTSNSSSKHSNEDGGSLLNDNMLRTCLGSTVHVSTSDELNFQTPNPLRPLRDTLKNSISLLMESTSSVTGDSLVGGKDSRLSNLKIGWCQECRLAVSKLEDTMPGITSMVPGYNMNREQTTYHASIDAYREHQKQQVDDQSKKVLMNLLTFSQDADCVTKEDDIHFCTNCFKRYVITESNEEIKISSVVSTQSVAVSAEDSAEQRGDTDSSSMAAGSAGDIAPLVPFSPPLKQEKPKSAPPKHGKKKGAPANNSANNNVPAKVSSGLGPPKEADSGLYLYIDLHGHASKKGIFMYGNHFEDLESCVECMLLPRIMSMNNLHFHFSSCNFTERNMYLKDRRDGMSREGSGRVAVFKATGLVRSYTLECNYNTGRLVNVLPPTVRDGPGAIPLAPPAPLPPKYTPHIFEEVGRSLGASILDLTGQHPNSRIPCSEHRNLSAVREWLRAHTRTMRPQLTMSRLRPKTSSPVRMPLYARSKGKVTDERKENAYVGAKSDERKRSPPVLAPRAPHDIMNLSMKFGKKNEPAKTASRTKYLSENEPKPKTLSTKRRNILAIRKPNSSKTQVAGGVVKAKVSRRSADDTEGPRSSVMSTKLSKRSFSRNVRSGPARAPRCRAMASSSSDELLGGAWQDAGGGGGPDAHAPGKRRSFPAPAPPHLKKIRLKTAM</sequence>
<name>A0ACC2R748_9NEOP</name>
<protein>
    <submittedName>
        <fullName evidence="1">Uncharacterized protein</fullName>
    </submittedName>
</protein>
<dbReference type="Proteomes" id="UP001231649">
    <property type="component" value="Chromosome 11"/>
</dbReference>
<accession>A0ACC2R748</accession>
<evidence type="ECO:0000313" key="2">
    <source>
        <dbReference type="Proteomes" id="UP001231649"/>
    </source>
</evidence>
<comment type="caution">
    <text evidence="1">The sequence shown here is derived from an EMBL/GenBank/DDBJ whole genome shotgun (WGS) entry which is preliminary data.</text>
</comment>
<gene>
    <name evidence="1" type="ORF">PYW08_001780</name>
</gene>
<keyword evidence="2" id="KW-1185">Reference proteome</keyword>
<dbReference type="EMBL" id="CM056787">
    <property type="protein sequence ID" value="KAJ8733482.1"/>
    <property type="molecule type" value="Genomic_DNA"/>
</dbReference>